<comment type="subcellular location">
    <subcellularLocation>
        <location evidence="2">Mitochondrion</location>
    </subcellularLocation>
</comment>
<reference evidence="8" key="1">
    <citation type="submission" date="2022-07" db="EMBL/GenBank/DDBJ databases">
        <title>Phylogenomic reconstructions and comparative analyses of Kickxellomycotina fungi.</title>
        <authorList>
            <person name="Reynolds N.K."/>
            <person name="Stajich J.E."/>
            <person name="Barry K."/>
            <person name="Grigoriev I.V."/>
            <person name="Crous P."/>
            <person name="Smith M.E."/>
        </authorList>
    </citation>
    <scope>NUCLEOTIDE SEQUENCE</scope>
    <source>
        <strain evidence="8">RSA 861</strain>
    </source>
</reference>
<protein>
    <submittedName>
        <fullName evidence="8">MtDNA inheritance, partitioning of the mitochondrial organelle</fullName>
    </submittedName>
</protein>
<feature type="domain" description="Misato Segment II tubulin-like" evidence="6">
    <location>
        <begin position="2"/>
        <end position="135"/>
    </location>
</feature>
<feature type="region of interest" description="Disordered" evidence="5">
    <location>
        <begin position="135"/>
        <end position="154"/>
    </location>
</feature>
<accession>A0A9W7ZYS3</accession>
<keyword evidence="4" id="KW-0496">Mitochondrion</keyword>
<dbReference type="GO" id="GO:0007005">
    <property type="term" value="P:mitochondrion organization"/>
    <property type="evidence" value="ECO:0007669"/>
    <property type="project" value="InterPro"/>
</dbReference>
<evidence type="ECO:0000313" key="9">
    <source>
        <dbReference type="Proteomes" id="UP001150569"/>
    </source>
</evidence>
<dbReference type="Proteomes" id="UP001150569">
    <property type="component" value="Unassembled WGS sequence"/>
</dbReference>
<organism evidence="8 9">
    <name type="scientific">Tieghemiomyces parasiticus</name>
    <dbReference type="NCBI Taxonomy" id="78921"/>
    <lineage>
        <taxon>Eukaryota</taxon>
        <taxon>Fungi</taxon>
        <taxon>Fungi incertae sedis</taxon>
        <taxon>Zoopagomycota</taxon>
        <taxon>Kickxellomycotina</taxon>
        <taxon>Dimargaritomycetes</taxon>
        <taxon>Dimargaritales</taxon>
        <taxon>Dimargaritaceae</taxon>
        <taxon>Tieghemiomyces</taxon>
    </lineage>
</organism>
<dbReference type="AlphaFoldDB" id="A0A9W7ZYS3"/>
<dbReference type="GO" id="GO:0005739">
    <property type="term" value="C:mitochondrion"/>
    <property type="evidence" value="ECO:0007669"/>
    <property type="project" value="UniProtKB-SubCell"/>
</dbReference>
<evidence type="ECO:0000313" key="8">
    <source>
        <dbReference type="EMBL" id="KAJ1914554.1"/>
    </source>
</evidence>
<dbReference type="SUPFAM" id="SSF52490">
    <property type="entry name" value="Tubulin nucleotide-binding domain-like"/>
    <property type="match status" value="1"/>
</dbReference>
<gene>
    <name evidence="8" type="primary">DML1_2</name>
    <name evidence="8" type="ORF">IWQ60_008763</name>
</gene>
<comment type="similarity">
    <text evidence="3">Belongs to the misato family.</text>
</comment>
<dbReference type="Gene3D" id="3.40.50.1440">
    <property type="entry name" value="Tubulin/FtsZ, GTPase domain"/>
    <property type="match status" value="1"/>
</dbReference>
<dbReference type="Pfam" id="PF10644">
    <property type="entry name" value="Misat_Tub_SegII"/>
    <property type="match status" value="1"/>
</dbReference>
<feature type="compositionally biased region" description="Low complexity" evidence="5">
    <location>
        <begin position="136"/>
        <end position="151"/>
    </location>
</feature>
<evidence type="ECO:0000256" key="2">
    <source>
        <dbReference type="ARBA" id="ARBA00004173"/>
    </source>
</evidence>
<evidence type="ECO:0000256" key="3">
    <source>
        <dbReference type="ARBA" id="ARBA00008507"/>
    </source>
</evidence>
<evidence type="ECO:0000259" key="6">
    <source>
        <dbReference type="Pfam" id="PF10644"/>
    </source>
</evidence>
<evidence type="ECO:0000259" key="7">
    <source>
        <dbReference type="Pfam" id="PF14881"/>
    </source>
</evidence>
<dbReference type="InterPro" id="IPR019605">
    <property type="entry name" value="Misato_II_tubulin-like"/>
</dbReference>
<sequence>MHEIITLQFGELANYVGSHFWNIQQAYPADDADPNAPQIPSQPVHHGVLFRSNGGGPDGQSWTPRVLIYDLKPNFGSLCQYTGAATTAAKPELTPTGGQQRVLQGLARSYDAGGQRVAVHTQDPVTRSDYLRTLDSPLSAPTTTPQPSTSTAHGDLANDVRYWSDYGETYYHPGAFYPNFSTLSVNGALNDFADYQQGQELFRTQWKQGELNEDALRRCVEEADTLQGFQILANTLDGFGGYASAYLEYLQDEYAKEPILTFGIAEGTGQSYSDRQRLNQLLALRGLAGDSDHGVHLPLQMPDLASLRAFGWTAEPTRHTNFKYLGGAVLAAFVDTLTLPCRTGQTALHSLVRHLEGSQRCGILAGLQSFPSPVVEWPGADQSIRDVVERGTLQDVSVFQGPPSRTSATSKEILLSAMQINRREAVHGTAGTSDTARFDLPVPLPLPGSFPAMFRAASSVNSKATATDELPTLDGLAVAAARTSQAQWFGDSARWLRQQTNTGATHHQDRDELLELREFLEDLDQRYTVYDNM</sequence>
<dbReference type="OrthoDB" id="271881at2759"/>
<evidence type="ECO:0000256" key="5">
    <source>
        <dbReference type="SAM" id="MobiDB-lite"/>
    </source>
</evidence>
<name>A0A9W7ZYS3_9FUNG</name>
<feature type="domain" description="DML1/Misato tubulin" evidence="7">
    <location>
        <begin position="157"/>
        <end position="342"/>
    </location>
</feature>
<proteinExistence type="inferred from homology"/>
<dbReference type="InterPro" id="IPR029209">
    <property type="entry name" value="DML1/Misato_tubulin"/>
</dbReference>
<evidence type="ECO:0000256" key="1">
    <source>
        <dbReference type="ARBA" id="ARBA00003757"/>
    </source>
</evidence>
<dbReference type="Pfam" id="PF14881">
    <property type="entry name" value="Tubulin_3"/>
    <property type="match status" value="1"/>
</dbReference>
<comment type="function">
    <text evidence="1">Involved in the partitioning of the mitochondrial organelle and mitochondrial DNA (mtDNA) inheritance.</text>
</comment>
<evidence type="ECO:0000256" key="4">
    <source>
        <dbReference type="ARBA" id="ARBA00023128"/>
    </source>
</evidence>
<keyword evidence="9" id="KW-1185">Reference proteome</keyword>
<comment type="caution">
    <text evidence="8">The sequence shown here is derived from an EMBL/GenBank/DDBJ whole genome shotgun (WGS) entry which is preliminary data.</text>
</comment>
<dbReference type="EMBL" id="JANBPT010000678">
    <property type="protein sequence ID" value="KAJ1914554.1"/>
    <property type="molecule type" value="Genomic_DNA"/>
</dbReference>
<dbReference type="PANTHER" id="PTHR13391">
    <property type="entry name" value="MITOCHONDRIAL DISTRIBUTION REGULATOR MISATO"/>
    <property type="match status" value="1"/>
</dbReference>
<dbReference type="PANTHER" id="PTHR13391:SF0">
    <property type="entry name" value="PROTEIN MISATO HOMOLOG 1"/>
    <property type="match status" value="1"/>
</dbReference>
<dbReference type="InterPro" id="IPR036525">
    <property type="entry name" value="Tubulin/FtsZ_GTPase_sf"/>
</dbReference>
<dbReference type="InterPro" id="IPR049942">
    <property type="entry name" value="DML1/Misato"/>
</dbReference>